<feature type="region of interest" description="Disordered" evidence="1">
    <location>
        <begin position="430"/>
        <end position="491"/>
    </location>
</feature>
<feature type="compositionally biased region" description="Basic residues" evidence="1">
    <location>
        <begin position="469"/>
        <end position="483"/>
    </location>
</feature>
<feature type="region of interest" description="Disordered" evidence="1">
    <location>
        <begin position="292"/>
        <end position="373"/>
    </location>
</feature>
<evidence type="ECO:0000259" key="2">
    <source>
        <dbReference type="Pfam" id="PF01693"/>
    </source>
</evidence>
<dbReference type="AlphaFoldDB" id="A0A6A5QHW8"/>
<organism evidence="3 4">
    <name type="scientific">Ampelomyces quisqualis</name>
    <name type="common">Powdery mildew agent</name>
    <dbReference type="NCBI Taxonomy" id="50730"/>
    <lineage>
        <taxon>Eukaryota</taxon>
        <taxon>Fungi</taxon>
        <taxon>Dikarya</taxon>
        <taxon>Ascomycota</taxon>
        <taxon>Pezizomycotina</taxon>
        <taxon>Dothideomycetes</taxon>
        <taxon>Pleosporomycetidae</taxon>
        <taxon>Pleosporales</taxon>
        <taxon>Pleosporineae</taxon>
        <taxon>Phaeosphaeriaceae</taxon>
        <taxon>Ampelomyces</taxon>
    </lineage>
</organism>
<dbReference type="EMBL" id="ML979137">
    <property type="protein sequence ID" value="KAF1914979.1"/>
    <property type="molecule type" value="Genomic_DNA"/>
</dbReference>
<feature type="compositionally biased region" description="Polar residues" evidence="1">
    <location>
        <begin position="351"/>
        <end position="364"/>
    </location>
</feature>
<dbReference type="Gene3D" id="3.40.970.10">
    <property type="entry name" value="Ribonuclease H1, N-terminal domain"/>
    <property type="match status" value="1"/>
</dbReference>
<dbReference type="PANTHER" id="PTHR38846:SF1">
    <property type="entry name" value="C3H1-TYPE DOMAIN-CONTAINING PROTEIN"/>
    <property type="match status" value="1"/>
</dbReference>
<dbReference type="PANTHER" id="PTHR38846">
    <property type="entry name" value="C3H1-TYPE DOMAIN-CONTAINING PROTEIN"/>
    <property type="match status" value="1"/>
</dbReference>
<dbReference type="InterPro" id="IPR011320">
    <property type="entry name" value="RNase_H1_N"/>
</dbReference>
<dbReference type="InterPro" id="IPR009027">
    <property type="entry name" value="Ribosomal_bL9/RNase_H1_N"/>
</dbReference>
<name>A0A6A5QHW8_AMPQU</name>
<protein>
    <recommendedName>
        <fullName evidence="2">Ribonuclease H1 N-terminal domain-containing protein</fullName>
    </recommendedName>
</protein>
<reference evidence="3" key="1">
    <citation type="journal article" date="2020" name="Stud. Mycol.">
        <title>101 Dothideomycetes genomes: a test case for predicting lifestyles and emergence of pathogens.</title>
        <authorList>
            <person name="Haridas S."/>
            <person name="Albert R."/>
            <person name="Binder M."/>
            <person name="Bloem J."/>
            <person name="Labutti K."/>
            <person name="Salamov A."/>
            <person name="Andreopoulos B."/>
            <person name="Baker S."/>
            <person name="Barry K."/>
            <person name="Bills G."/>
            <person name="Bluhm B."/>
            <person name="Cannon C."/>
            <person name="Castanera R."/>
            <person name="Culley D."/>
            <person name="Daum C."/>
            <person name="Ezra D."/>
            <person name="Gonzalez J."/>
            <person name="Henrissat B."/>
            <person name="Kuo A."/>
            <person name="Liang C."/>
            <person name="Lipzen A."/>
            <person name="Lutzoni F."/>
            <person name="Magnuson J."/>
            <person name="Mondo S."/>
            <person name="Nolan M."/>
            <person name="Ohm R."/>
            <person name="Pangilinan J."/>
            <person name="Park H.-J."/>
            <person name="Ramirez L."/>
            <person name="Alfaro M."/>
            <person name="Sun H."/>
            <person name="Tritt A."/>
            <person name="Yoshinaga Y."/>
            <person name="Zwiers L.-H."/>
            <person name="Turgeon B."/>
            <person name="Goodwin S."/>
            <person name="Spatafora J."/>
            <person name="Crous P."/>
            <person name="Grigoriev I."/>
        </authorList>
    </citation>
    <scope>NUCLEOTIDE SEQUENCE</scope>
    <source>
        <strain evidence="3">HMLAC05119</strain>
    </source>
</reference>
<dbReference type="Pfam" id="PF01693">
    <property type="entry name" value="Cauli_VI"/>
    <property type="match status" value="1"/>
</dbReference>
<accession>A0A6A5QHW8</accession>
<dbReference type="Proteomes" id="UP000800096">
    <property type="component" value="Unassembled WGS sequence"/>
</dbReference>
<dbReference type="InterPro" id="IPR037056">
    <property type="entry name" value="RNase_H1_N_sf"/>
</dbReference>
<keyword evidence="4" id="KW-1185">Reference proteome</keyword>
<sequence>MSRPAPGVRLQEAARVATRRGHHLADKNGVKLERDACTRNSIRYYAVAIGRKPGIYNDWEEAKQQMEGYPDSKYQDFADRTFAMDYLRMSGIPVNNIRLFQKTFRLQNNFVPDPLASFKEEFNRLASSQNWDELYLRKARVDAIRDEIIKHCLPDGIRISIEQDDDEGYVDLDEDQCLEVYQAMCRKAGKTVRPTIDTCLLELKDAPFVNIIDFVDSFRNGEELHTFADWENFVDYTLDGHTIDMKMAKDNDFLAPLLQDLILGPFAVDPRVVRRRQLASRTALLLERKRNRKWEQESAAPKSEHPRELSPSIFDGAGPPRPPTPITIFSSPRPIHPSNSVTDPSIKVEPCSSSKPAAVSSTPPTEYPDSDYDSDPELIEEMIKLEASQPEHAPDLEYDSDPEFIEEMIKLEASQSALMSTQTMDFVQVHQLNPGPGDYENEKKNADNKPSLPPFDRAKQVSQPVSLGKRPRRSSRRTVRPAKKTCGEVHE</sequence>
<evidence type="ECO:0000313" key="4">
    <source>
        <dbReference type="Proteomes" id="UP000800096"/>
    </source>
</evidence>
<dbReference type="SUPFAM" id="SSF55658">
    <property type="entry name" value="L9 N-domain-like"/>
    <property type="match status" value="1"/>
</dbReference>
<feature type="domain" description="Ribonuclease H1 N-terminal" evidence="2">
    <location>
        <begin position="43"/>
        <end position="86"/>
    </location>
</feature>
<evidence type="ECO:0000256" key="1">
    <source>
        <dbReference type="SAM" id="MobiDB-lite"/>
    </source>
</evidence>
<proteinExistence type="predicted"/>
<evidence type="ECO:0000313" key="3">
    <source>
        <dbReference type="EMBL" id="KAF1914979.1"/>
    </source>
</evidence>
<gene>
    <name evidence="3" type="ORF">BDU57DRAFT_520251</name>
</gene>
<dbReference type="OrthoDB" id="3798049at2759"/>